<evidence type="ECO:0000313" key="2">
    <source>
        <dbReference type="Proteomes" id="UP001153148"/>
    </source>
</evidence>
<organism evidence="1 2">
    <name type="scientific">Timema podura</name>
    <name type="common">Walking stick</name>
    <dbReference type="NCBI Taxonomy" id="61482"/>
    <lineage>
        <taxon>Eukaryota</taxon>
        <taxon>Metazoa</taxon>
        <taxon>Ecdysozoa</taxon>
        <taxon>Arthropoda</taxon>
        <taxon>Hexapoda</taxon>
        <taxon>Insecta</taxon>
        <taxon>Pterygota</taxon>
        <taxon>Neoptera</taxon>
        <taxon>Polyneoptera</taxon>
        <taxon>Phasmatodea</taxon>
        <taxon>Timematodea</taxon>
        <taxon>Timematoidea</taxon>
        <taxon>Timematidae</taxon>
        <taxon>Timema</taxon>
    </lineage>
</organism>
<dbReference type="Proteomes" id="UP001153148">
    <property type="component" value="Unassembled WGS sequence"/>
</dbReference>
<comment type="caution">
    <text evidence="1">The sequence shown here is derived from an EMBL/GenBank/DDBJ whole genome shotgun (WGS) entry which is preliminary data.</text>
</comment>
<protein>
    <submittedName>
        <fullName evidence="1">Uncharacterized protein</fullName>
    </submittedName>
</protein>
<proteinExistence type="predicted"/>
<accession>A0ABN7NE48</accession>
<sequence>MRREECRYVRRCGKFLDGRRQGCTVMEKDGDVPRWDKMEVILRFPTGPAMRGEKGKIYGAQVGMQATKLQLINNRSSLPEG</sequence>
<reference evidence="1" key="1">
    <citation type="submission" date="2021-03" db="EMBL/GenBank/DDBJ databases">
        <authorList>
            <person name="Tran Van P."/>
        </authorList>
    </citation>
    <scope>NUCLEOTIDE SEQUENCE</scope>
</reference>
<dbReference type="EMBL" id="CAJPIN010000127">
    <property type="protein sequence ID" value="CAG2053087.1"/>
    <property type="molecule type" value="Genomic_DNA"/>
</dbReference>
<evidence type="ECO:0000313" key="1">
    <source>
        <dbReference type="EMBL" id="CAG2053087.1"/>
    </source>
</evidence>
<gene>
    <name evidence="1" type="ORF">TPAB3V08_LOCUS168</name>
</gene>
<name>A0ABN7NE48_TIMPD</name>
<keyword evidence="2" id="KW-1185">Reference proteome</keyword>